<dbReference type="Proteomes" id="UP000269410">
    <property type="component" value="Unassembled WGS sequence"/>
</dbReference>
<gene>
    <name evidence="1" type="ORF">D6810_02200</name>
</gene>
<sequence length="124" mass="13707">MRDSRFGQLGSNSYSIRGGAESAQSSTGVPYNSHVSQLLCKFDEILANLKTSSPFSELISTTNNLSQSINYFKGQIDAIVDYTISSIEQQGLQAALLPDSPLIRLIVFTIEVLVRFENKDESKR</sequence>
<comment type="caution">
    <text evidence="1">The sequence shown here is derived from an EMBL/GenBank/DDBJ whole genome shotgun (WGS) entry which is preliminary data.</text>
</comment>
<accession>A0A3M0YYA4</accession>
<reference evidence="1 2" key="1">
    <citation type="submission" date="2018-10" db="EMBL/GenBank/DDBJ databases">
        <title>Thermophilic Lithotrophy and Phototrophy in an Intertidal, Iron-rich, Geothermal Spring.</title>
        <authorList>
            <person name="Ward L.M."/>
            <person name="Idei A."/>
            <person name="Nakagawa M."/>
            <person name="Ueno Y."/>
            <person name="Fischer W."/>
            <person name="Mcglynn S.E."/>
        </authorList>
    </citation>
    <scope>NUCLEOTIDE SEQUENCE [LARGE SCALE GENOMIC DNA]</scope>
    <source>
        <strain evidence="1">J137</strain>
    </source>
</reference>
<protein>
    <submittedName>
        <fullName evidence="1">Uncharacterized protein</fullName>
    </submittedName>
</protein>
<dbReference type="AlphaFoldDB" id="A0A3M0YYA4"/>
<name>A0A3M0YYA4_9BACT</name>
<evidence type="ECO:0000313" key="1">
    <source>
        <dbReference type="EMBL" id="RMD77032.1"/>
    </source>
</evidence>
<proteinExistence type="predicted"/>
<evidence type="ECO:0000313" key="2">
    <source>
        <dbReference type="Proteomes" id="UP000269410"/>
    </source>
</evidence>
<organism evidence="1 2">
    <name type="scientific">Candidatus Dojkabacteria bacterium</name>
    <dbReference type="NCBI Taxonomy" id="2099670"/>
    <lineage>
        <taxon>Bacteria</taxon>
        <taxon>Candidatus Dojkabacteria</taxon>
    </lineage>
</organism>
<dbReference type="EMBL" id="RFKV01000072">
    <property type="protein sequence ID" value="RMD77032.1"/>
    <property type="molecule type" value="Genomic_DNA"/>
</dbReference>